<sequence>MVGERIKSIREKKGMTINELAQKAEISKSYISSIERDIQKNPSINVLERIAAALEVSLDKLLDQPDLEVTLEEDWISLLKEAIEQGLTKEEFIHFTMLMEMKRRKPLGGREKNHKKTI</sequence>
<dbReference type="GO" id="GO:0003700">
    <property type="term" value="F:DNA-binding transcription factor activity"/>
    <property type="evidence" value="ECO:0007669"/>
    <property type="project" value="TreeGrafter"/>
</dbReference>
<dbReference type="GO" id="GO:0005829">
    <property type="term" value="C:cytosol"/>
    <property type="evidence" value="ECO:0007669"/>
    <property type="project" value="TreeGrafter"/>
</dbReference>
<evidence type="ECO:0000259" key="3">
    <source>
        <dbReference type="PROSITE" id="PS51500"/>
    </source>
</evidence>
<dbReference type="PROSITE" id="PS51500">
    <property type="entry name" value="SIN"/>
    <property type="match status" value="1"/>
</dbReference>
<dbReference type="AlphaFoldDB" id="A0A3A1R219"/>
<dbReference type="SMART" id="SM00530">
    <property type="entry name" value="HTH_XRE"/>
    <property type="match status" value="1"/>
</dbReference>
<dbReference type="PANTHER" id="PTHR46797">
    <property type="entry name" value="HTH-TYPE TRANSCRIPTIONAL REGULATOR"/>
    <property type="match status" value="1"/>
</dbReference>
<proteinExistence type="predicted"/>
<dbReference type="InterPro" id="IPR036281">
    <property type="entry name" value="SinR/SinI_dimer_dom_sf"/>
</dbReference>
<dbReference type="Proteomes" id="UP000265801">
    <property type="component" value="Unassembled WGS sequence"/>
</dbReference>
<name>A0A3A1R219_9BACI</name>
<dbReference type="Gene3D" id="1.10.260.40">
    <property type="entry name" value="lambda repressor-like DNA-binding domains"/>
    <property type="match status" value="1"/>
</dbReference>
<keyword evidence="1" id="KW-0238">DNA-binding</keyword>
<dbReference type="Pfam" id="PF01381">
    <property type="entry name" value="HTH_3"/>
    <property type="match status" value="1"/>
</dbReference>
<dbReference type="InterPro" id="IPR050807">
    <property type="entry name" value="TransReg_Diox_bact_type"/>
</dbReference>
<dbReference type="InterPro" id="IPR010982">
    <property type="entry name" value="Lambda_DNA-bd_dom_sf"/>
</dbReference>
<gene>
    <name evidence="4" type="ORF">D3H55_06505</name>
</gene>
<evidence type="ECO:0000256" key="1">
    <source>
        <dbReference type="ARBA" id="ARBA00023125"/>
    </source>
</evidence>
<dbReference type="GO" id="GO:0003677">
    <property type="term" value="F:DNA binding"/>
    <property type="evidence" value="ECO:0007669"/>
    <property type="project" value="UniProtKB-KW"/>
</dbReference>
<accession>A0A3A1R219</accession>
<protein>
    <submittedName>
        <fullName evidence="4">Helix-turn-helix domain-containing protein</fullName>
    </submittedName>
</protein>
<dbReference type="PROSITE" id="PS50943">
    <property type="entry name" value="HTH_CROC1"/>
    <property type="match status" value="1"/>
</dbReference>
<feature type="domain" description="HTH cro/C1-type" evidence="2">
    <location>
        <begin position="6"/>
        <end position="61"/>
    </location>
</feature>
<dbReference type="PANTHER" id="PTHR46797:SF1">
    <property type="entry name" value="METHYLPHOSPHONATE SYNTHASE"/>
    <property type="match status" value="1"/>
</dbReference>
<dbReference type="OrthoDB" id="1859224at2"/>
<evidence type="ECO:0000313" key="5">
    <source>
        <dbReference type="Proteomes" id="UP000265801"/>
    </source>
</evidence>
<dbReference type="EMBL" id="QXIR01000006">
    <property type="protein sequence ID" value="RIW36104.1"/>
    <property type="molecule type" value="Genomic_DNA"/>
</dbReference>
<evidence type="ECO:0000313" key="4">
    <source>
        <dbReference type="EMBL" id="RIW36104.1"/>
    </source>
</evidence>
<evidence type="ECO:0000259" key="2">
    <source>
        <dbReference type="PROSITE" id="PS50943"/>
    </source>
</evidence>
<dbReference type="RefSeq" id="WP_119546108.1">
    <property type="nucleotide sequence ID" value="NZ_QXIR01000006.1"/>
</dbReference>
<dbReference type="GO" id="GO:0046983">
    <property type="term" value="F:protein dimerization activity"/>
    <property type="evidence" value="ECO:0007669"/>
    <property type="project" value="InterPro"/>
</dbReference>
<dbReference type="InterPro" id="IPR010981">
    <property type="entry name" value="SinR/SinI_dimer_dom"/>
</dbReference>
<comment type="caution">
    <text evidence="4">The sequence shown here is derived from an EMBL/GenBank/DDBJ whole genome shotgun (WGS) entry which is preliminary data.</text>
</comment>
<dbReference type="CDD" id="cd00093">
    <property type="entry name" value="HTH_XRE"/>
    <property type="match status" value="1"/>
</dbReference>
<organism evidence="4 5">
    <name type="scientific">Bacillus salacetis</name>
    <dbReference type="NCBI Taxonomy" id="2315464"/>
    <lineage>
        <taxon>Bacteria</taxon>
        <taxon>Bacillati</taxon>
        <taxon>Bacillota</taxon>
        <taxon>Bacilli</taxon>
        <taxon>Bacillales</taxon>
        <taxon>Bacillaceae</taxon>
        <taxon>Bacillus</taxon>
    </lineage>
</organism>
<feature type="domain" description="Sin" evidence="3">
    <location>
        <begin position="62"/>
        <end position="100"/>
    </location>
</feature>
<dbReference type="InterPro" id="IPR001387">
    <property type="entry name" value="Cro/C1-type_HTH"/>
</dbReference>
<dbReference type="Pfam" id="PF08671">
    <property type="entry name" value="SinI"/>
    <property type="match status" value="1"/>
</dbReference>
<dbReference type="SUPFAM" id="SSF47406">
    <property type="entry name" value="SinR repressor dimerisation domain-like"/>
    <property type="match status" value="1"/>
</dbReference>
<dbReference type="SUPFAM" id="SSF47413">
    <property type="entry name" value="lambda repressor-like DNA-binding domains"/>
    <property type="match status" value="1"/>
</dbReference>
<keyword evidence="5" id="KW-1185">Reference proteome</keyword>
<reference evidence="4 5" key="1">
    <citation type="submission" date="2018-09" db="EMBL/GenBank/DDBJ databases">
        <title>Bacillus saliacetes sp. nov., isolated from Thai shrimp paste (Ka-pi).</title>
        <authorList>
            <person name="Daroonpunt R."/>
            <person name="Tanasupawat S."/>
            <person name="Yiamsombut S."/>
        </authorList>
    </citation>
    <scope>NUCLEOTIDE SEQUENCE [LARGE SCALE GENOMIC DNA]</scope>
    <source>
        <strain evidence="4 5">SKP7-4</strain>
    </source>
</reference>